<dbReference type="KEGG" id="psin:CAK95_20215"/>
<dbReference type="Pfam" id="PF13619">
    <property type="entry name" value="KTSC"/>
    <property type="match status" value="1"/>
</dbReference>
<dbReference type="OrthoDB" id="8450910at2"/>
<sequence>MRSQYIPPQARAVESSVIRETVYAADKRELRITFVSGRQYAYANVPQSIYEAFLASSSKGAFFNIAIRGRYHFHEILPFSERTAH</sequence>
<dbReference type="EMBL" id="CP021112">
    <property type="protein sequence ID" value="ARQ01163.1"/>
    <property type="molecule type" value="Genomic_DNA"/>
</dbReference>
<evidence type="ECO:0000313" key="1">
    <source>
        <dbReference type="EMBL" id="ARQ01163.1"/>
    </source>
</evidence>
<dbReference type="InterPro" id="IPR025309">
    <property type="entry name" value="KTSC_dom"/>
</dbReference>
<dbReference type="AlphaFoldDB" id="A0A1W6ZV14"/>
<accession>A0A1W6ZV14</accession>
<reference evidence="1 2" key="1">
    <citation type="submission" date="2017-05" db="EMBL/GenBank/DDBJ databases">
        <title>Full genome sequence of Pseudorhodoplanes sinuspersici.</title>
        <authorList>
            <person name="Dastgheib S.M.M."/>
            <person name="Shavandi M."/>
            <person name="Tirandaz H."/>
        </authorList>
    </citation>
    <scope>NUCLEOTIDE SEQUENCE [LARGE SCALE GENOMIC DNA]</scope>
    <source>
        <strain evidence="1 2">RIPI110</strain>
    </source>
</reference>
<dbReference type="Proteomes" id="UP000194137">
    <property type="component" value="Chromosome"/>
</dbReference>
<evidence type="ECO:0000313" key="2">
    <source>
        <dbReference type="Proteomes" id="UP000194137"/>
    </source>
</evidence>
<dbReference type="RefSeq" id="WP_086089556.1">
    <property type="nucleotide sequence ID" value="NZ_CP021112.1"/>
</dbReference>
<protein>
    <submittedName>
        <fullName evidence="1">Uncharacterized protein</fullName>
    </submittedName>
</protein>
<gene>
    <name evidence="1" type="ORF">CAK95_20215</name>
</gene>
<keyword evidence="2" id="KW-1185">Reference proteome</keyword>
<proteinExistence type="predicted"/>
<organism evidence="1 2">
    <name type="scientific">Pseudorhodoplanes sinuspersici</name>
    <dbReference type="NCBI Taxonomy" id="1235591"/>
    <lineage>
        <taxon>Bacteria</taxon>
        <taxon>Pseudomonadati</taxon>
        <taxon>Pseudomonadota</taxon>
        <taxon>Alphaproteobacteria</taxon>
        <taxon>Hyphomicrobiales</taxon>
        <taxon>Pseudorhodoplanes</taxon>
    </lineage>
</organism>
<name>A0A1W6ZV14_9HYPH</name>